<feature type="compositionally biased region" description="Low complexity" evidence="1">
    <location>
        <begin position="129"/>
        <end position="138"/>
    </location>
</feature>
<dbReference type="InterPro" id="IPR032773">
    <property type="entry name" value="MGARP_N"/>
</dbReference>
<dbReference type="AlphaFoldDB" id="A0A8C4J8R4"/>
<reference evidence="4" key="2">
    <citation type="submission" date="2025-09" db="UniProtKB">
        <authorList>
            <consortium name="Ensembl"/>
        </authorList>
    </citation>
    <scope>IDENTIFICATION</scope>
</reference>
<dbReference type="OrthoDB" id="9950323at2759"/>
<dbReference type="PANTHER" id="PTHR22910:SF6">
    <property type="entry name" value="PROTEIN MGARP"/>
    <property type="match status" value="1"/>
</dbReference>
<feature type="region of interest" description="Disordered" evidence="1">
    <location>
        <begin position="86"/>
        <end position="146"/>
    </location>
</feature>
<dbReference type="Ensembl" id="ENSDNVT00000004479.1">
    <property type="protein sequence ID" value="ENSDNVP00000003726.1"/>
    <property type="gene ID" value="ENSDNVG00000002638.1"/>
</dbReference>
<feature type="compositionally biased region" description="Basic and acidic residues" evidence="1">
    <location>
        <begin position="189"/>
        <end position="198"/>
    </location>
</feature>
<dbReference type="GO" id="GO:0005741">
    <property type="term" value="C:mitochondrial outer membrane"/>
    <property type="evidence" value="ECO:0007669"/>
    <property type="project" value="TreeGrafter"/>
</dbReference>
<sequence length="246" mass="25436">MYLCRAASQALAARLSRAPSAASRLKQRAPLRQMSSGSVPGSSGENMIYYLLAGVAAFGGLYYAYRTVSSSRSKYIEHVNILHERSEGRKSEHLSHKGDEEETAEITEAETATEETDTVTAAGPAAQDESSGVSSETGGESGLPAADVPATVEGAQQEAAANLEAAANSEAATVQETVGEGLDVAVSSAHEENLDSVKEGVASAAQEMSDAATRDRDADAEESGQTSEGAQVSTEGMTAEDVAKES</sequence>
<dbReference type="KEGG" id="dne:112986725"/>
<dbReference type="PANTHER" id="PTHR22910">
    <property type="entry name" value="PROTEIN MGARP"/>
    <property type="match status" value="1"/>
</dbReference>
<keyword evidence="2" id="KW-1133">Transmembrane helix</keyword>
<reference evidence="4" key="1">
    <citation type="submission" date="2025-08" db="UniProtKB">
        <authorList>
            <consortium name="Ensembl"/>
        </authorList>
    </citation>
    <scope>IDENTIFICATION</scope>
</reference>
<dbReference type="RefSeq" id="XP_025961933.1">
    <property type="nucleotide sequence ID" value="XM_026106148.2"/>
</dbReference>
<evidence type="ECO:0000259" key="3">
    <source>
        <dbReference type="Pfam" id="PF14962"/>
    </source>
</evidence>
<keyword evidence="2" id="KW-0812">Transmembrane</keyword>
<gene>
    <name evidence="4" type="primary">MGARP</name>
</gene>
<feature type="compositionally biased region" description="Basic and acidic residues" evidence="1">
    <location>
        <begin position="86"/>
        <end position="99"/>
    </location>
</feature>
<dbReference type="GeneID" id="112986725"/>
<feature type="transmembrane region" description="Helical" evidence="2">
    <location>
        <begin position="48"/>
        <end position="65"/>
    </location>
</feature>
<keyword evidence="5" id="KW-1185">Reference proteome</keyword>
<evidence type="ECO:0000313" key="4">
    <source>
        <dbReference type="Ensembl" id="ENSDNVP00000003726.1"/>
    </source>
</evidence>
<dbReference type="GO" id="GO:1904115">
    <property type="term" value="C:axon cytoplasm"/>
    <property type="evidence" value="ECO:0007669"/>
    <property type="project" value="GOC"/>
</dbReference>
<dbReference type="Pfam" id="PF14962">
    <property type="entry name" value="AIF-MLS"/>
    <property type="match status" value="1"/>
</dbReference>
<organism evidence="4 5">
    <name type="scientific">Dromaius novaehollandiae</name>
    <name type="common">Emu</name>
    <dbReference type="NCBI Taxonomy" id="8790"/>
    <lineage>
        <taxon>Eukaryota</taxon>
        <taxon>Metazoa</taxon>
        <taxon>Chordata</taxon>
        <taxon>Craniata</taxon>
        <taxon>Vertebrata</taxon>
        <taxon>Euteleostomi</taxon>
        <taxon>Archelosauria</taxon>
        <taxon>Archosauria</taxon>
        <taxon>Dinosauria</taxon>
        <taxon>Saurischia</taxon>
        <taxon>Theropoda</taxon>
        <taxon>Coelurosauria</taxon>
        <taxon>Aves</taxon>
        <taxon>Palaeognathae</taxon>
        <taxon>Casuariiformes</taxon>
        <taxon>Dromaiidae</taxon>
        <taxon>Dromaius</taxon>
    </lineage>
</organism>
<accession>A0A8C4J8R4</accession>
<feature type="domain" description="Protein MGARP N-terminal" evidence="3">
    <location>
        <begin position="1"/>
        <end position="177"/>
    </location>
</feature>
<name>A0A8C4J8R4_DRONO</name>
<evidence type="ECO:0000256" key="1">
    <source>
        <dbReference type="SAM" id="MobiDB-lite"/>
    </source>
</evidence>
<dbReference type="RefSeq" id="XP_025961932.1">
    <property type="nucleotide sequence ID" value="XM_026106147.2"/>
</dbReference>
<feature type="region of interest" description="Disordered" evidence="1">
    <location>
        <begin position="183"/>
        <end position="246"/>
    </location>
</feature>
<protein>
    <submittedName>
        <fullName evidence="4">Mitochondria localized glutamic acid rich protein</fullName>
    </submittedName>
</protein>
<evidence type="ECO:0000256" key="2">
    <source>
        <dbReference type="SAM" id="Phobius"/>
    </source>
</evidence>
<feature type="compositionally biased region" description="Polar residues" evidence="1">
    <location>
        <begin position="223"/>
        <end position="236"/>
    </location>
</feature>
<dbReference type="InterPro" id="IPR026093">
    <property type="entry name" value="MGARP"/>
</dbReference>
<dbReference type="Proteomes" id="UP000694423">
    <property type="component" value="Unplaced"/>
</dbReference>
<dbReference type="GO" id="GO:0008089">
    <property type="term" value="P:anterograde axonal transport"/>
    <property type="evidence" value="ECO:0007669"/>
    <property type="project" value="InterPro"/>
</dbReference>
<feature type="compositionally biased region" description="Acidic residues" evidence="1">
    <location>
        <begin position="100"/>
        <end position="117"/>
    </location>
</feature>
<evidence type="ECO:0000313" key="5">
    <source>
        <dbReference type="Proteomes" id="UP000694423"/>
    </source>
</evidence>
<dbReference type="CTD" id="84709"/>
<keyword evidence="2" id="KW-0472">Membrane</keyword>
<proteinExistence type="predicted"/>